<dbReference type="PROSITE" id="PS51718">
    <property type="entry name" value="G_DYNAMIN_2"/>
    <property type="match status" value="1"/>
</dbReference>
<dbReference type="Gene3D" id="1.20.120.1240">
    <property type="entry name" value="Dynamin, middle domain"/>
    <property type="match status" value="1"/>
</dbReference>
<dbReference type="GO" id="GO:0003924">
    <property type="term" value="F:GTPase activity"/>
    <property type="evidence" value="ECO:0007669"/>
    <property type="project" value="InterPro"/>
</dbReference>
<feature type="compositionally biased region" description="Basic and acidic residues" evidence="3">
    <location>
        <begin position="23"/>
        <end position="39"/>
    </location>
</feature>
<dbReference type="GO" id="GO:0006897">
    <property type="term" value="P:endocytosis"/>
    <property type="evidence" value="ECO:0007669"/>
    <property type="project" value="TreeGrafter"/>
</dbReference>
<keyword evidence="6" id="KW-0378">Hydrolase</keyword>
<proteinExistence type="predicted"/>
<comment type="caution">
    <text evidence="6">The sequence shown here is derived from an EMBL/GenBank/DDBJ whole genome shotgun (WGS) entry which is preliminary data.</text>
</comment>
<dbReference type="AlphaFoldDB" id="A0A4Y7SRW0"/>
<dbReference type="InterPro" id="IPR045063">
    <property type="entry name" value="Dynamin_N"/>
</dbReference>
<dbReference type="STRING" id="71717.A0A4Y7SRW0"/>
<feature type="domain" description="Dynamin-type G" evidence="5">
    <location>
        <begin position="69"/>
        <end position="375"/>
    </location>
</feature>
<dbReference type="GO" id="GO:0000266">
    <property type="term" value="P:mitochondrial fission"/>
    <property type="evidence" value="ECO:0007669"/>
    <property type="project" value="TreeGrafter"/>
</dbReference>
<evidence type="ECO:0000313" key="7">
    <source>
        <dbReference type="Proteomes" id="UP000298030"/>
    </source>
</evidence>
<dbReference type="PROSITE" id="PS51388">
    <property type="entry name" value="GED"/>
    <property type="match status" value="1"/>
</dbReference>
<feature type="domain" description="GED" evidence="4">
    <location>
        <begin position="609"/>
        <end position="702"/>
    </location>
</feature>
<dbReference type="SMART" id="SM00053">
    <property type="entry name" value="DYNc"/>
    <property type="match status" value="1"/>
</dbReference>
<sequence length="709" mass="80227">MSTSRPPGTRPSPPSSIQSFSDVDGRDDADRSAPAKREDDLLDSEYSQKARLLIELANDLMHLGGQQFNLDIPCLAFIGNQSAGKSSVVEAATGVAVPRESGTCTRCPMKCTMMRAPGAWSCEISLQFSYDSEGNDKIPPKTVFFQKVSRPKDVELWLKRAQAAILSPHIDPDHFHDMTNKELRTQKTLPFSYNTIELVVRDPEGTDLCFVDLPGIIQHHTKDVTLVPFVKNIVGRHIKMENTIIVVTIPMTDDIENQEAFMIASRADPHGLRTIGVGTKPDLLGSGSLSALRSWQDILGGTDSNLSHGYYCVKMPDDLQRQQGLTRAELAMLEAEFFRDTSPWKHLPDQSRLGMANFVDSTSKLLIRLIETNLPVIKDTVNDLLEKEKKKLETLPPAPVVHNPLSAMTMRIILFSKALKGTIDGTMNKEFVHKNRTRYDQFKTEILNTAPDLLGQNPPPPNVGPAMPGPITVELVREVIRSHLTWELPGYVPFDATKDLILRHVQHWKAPLKDCFDDICQETLGLITRLIDDQEHFGRFSELQSFVKSVIDEEGVLLLVTVGQKLMEIFELEHGVPLYTANSTIYTQERNTWLNKIYYNQSQPNYTDEHKVMADVHAYFKVASARFIDHVVLCLEGEWHKKLVQRLEEKLIENTPALSEDRLSSMFREHLSIRTKRDRFTRNIDQLTKIKLRLLEYEQEAQAGLEPED</sequence>
<organism evidence="6 7">
    <name type="scientific">Coprinellus micaceus</name>
    <name type="common">Glistening ink-cap mushroom</name>
    <name type="synonym">Coprinus micaceus</name>
    <dbReference type="NCBI Taxonomy" id="71717"/>
    <lineage>
        <taxon>Eukaryota</taxon>
        <taxon>Fungi</taxon>
        <taxon>Dikarya</taxon>
        <taxon>Basidiomycota</taxon>
        <taxon>Agaricomycotina</taxon>
        <taxon>Agaricomycetes</taxon>
        <taxon>Agaricomycetidae</taxon>
        <taxon>Agaricales</taxon>
        <taxon>Agaricineae</taxon>
        <taxon>Psathyrellaceae</taxon>
        <taxon>Coprinellus</taxon>
    </lineage>
</organism>
<dbReference type="GO" id="GO:0048312">
    <property type="term" value="P:intracellular distribution of mitochondria"/>
    <property type="evidence" value="ECO:0007669"/>
    <property type="project" value="TreeGrafter"/>
</dbReference>
<evidence type="ECO:0000256" key="2">
    <source>
        <dbReference type="ARBA" id="ARBA00023134"/>
    </source>
</evidence>
<dbReference type="GO" id="GO:0008017">
    <property type="term" value="F:microtubule binding"/>
    <property type="evidence" value="ECO:0007669"/>
    <property type="project" value="TreeGrafter"/>
</dbReference>
<dbReference type="OrthoDB" id="5061070at2759"/>
<protein>
    <submittedName>
        <fullName evidence="6">P-loop containing nucleoside triphosphate hydrolase protein</fullName>
    </submittedName>
</protein>
<reference evidence="6 7" key="1">
    <citation type="journal article" date="2019" name="Nat. Ecol. Evol.">
        <title>Megaphylogeny resolves global patterns of mushroom evolution.</title>
        <authorList>
            <person name="Varga T."/>
            <person name="Krizsan K."/>
            <person name="Foldi C."/>
            <person name="Dima B."/>
            <person name="Sanchez-Garcia M."/>
            <person name="Sanchez-Ramirez S."/>
            <person name="Szollosi G.J."/>
            <person name="Szarkandi J.G."/>
            <person name="Papp V."/>
            <person name="Albert L."/>
            <person name="Andreopoulos W."/>
            <person name="Angelini C."/>
            <person name="Antonin V."/>
            <person name="Barry K.W."/>
            <person name="Bougher N.L."/>
            <person name="Buchanan P."/>
            <person name="Buyck B."/>
            <person name="Bense V."/>
            <person name="Catcheside P."/>
            <person name="Chovatia M."/>
            <person name="Cooper J."/>
            <person name="Damon W."/>
            <person name="Desjardin D."/>
            <person name="Finy P."/>
            <person name="Geml J."/>
            <person name="Haridas S."/>
            <person name="Hughes K."/>
            <person name="Justo A."/>
            <person name="Karasinski D."/>
            <person name="Kautmanova I."/>
            <person name="Kiss B."/>
            <person name="Kocsube S."/>
            <person name="Kotiranta H."/>
            <person name="LaButti K.M."/>
            <person name="Lechner B.E."/>
            <person name="Liimatainen K."/>
            <person name="Lipzen A."/>
            <person name="Lukacs Z."/>
            <person name="Mihaltcheva S."/>
            <person name="Morgado L.N."/>
            <person name="Niskanen T."/>
            <person name="Noordeloos M.E."/>
            <person name="Ohm R.A."/>
            <person name="Ortiz-Santana B."/>
            <person name="Ovrebo C."/>
            <person name="Racz N."/>
            <person name="Riley R."/>
            <person name="Savchenko A."/>
            <person name="Shiryaev A."/>
            <person name="Soop K."/>
            <person name="Spirin V."/>
            <person name="Szebenyi C."/>
            <person name="Tomsovsky M."/>
            <person name="Tulloss R.E."/>
            <person name="Uehling J."/>
            <person name="Grigoriev I.V."/>
            <person name="Vagvolgyi C."/>
            <person name="Papp T."/>
            <person name="Martin F.M."/>
            <person name="Miettinen O."/>
            <person name="Hibbett D.S."/>
            <person name="Nagy L.G."/>
        </authorList>
    </citation>
    <scope>NUCLEOTIDE SEQUENCE [LARGE SCALE GENOMIC DNA]</scope>
    <source>
        <strain evidence="6 7">FP101781</strain>
    </source>
</reference>
<dbReference type="PANTHER" id="PTHR11566:SF21">
    <property type="entry name" value="DYNAMIN RELATED PROTEIN 1, ISOFORM A"/>
    <property type="match status" value="1"/>
</dbReference>
<keyword evidence="2" id="KW-0342">GTP-binding</keyword>
<dbReference type="InterPro" id="IPR020850">
    <property type="entry name" value="GED_dom"/>
</dbReference>
<dbReference type="PANTHER" id="PTHR11566">
    <property type="entry name" value="DYNAMIN"/>
    <property type="match status" value="1"/>
</dbReference>
<dbReference type="GO" id="GO:0005525">
    <property type="term" value="F:GTP binding"/>
    <property type="evidence" value="ECO:0007669"/>
    <property type="project" value="InterPro"/>
</dbReference>
<dbReference type="GO" id="GO:0016020">
    <property type="term" value="C:membrane"/>
    <property type="evidence" value="ECO:0007669"/>
    <property type="project" value="TreeGrafter"/>
</dbReference>
<evidence type="ECO:0000313" key="6">
    <source>
        <dbReference type="EMBL" id="TEB24600.1"/>
    </source>
</evidence>
<dbReference type="InterPro" id="IPR000375">
    <property type="entry name" value="Dynamin_stalk"/>
</dbReference>
<dbReference type="Pfam" id="PF00350">
    <property type="entry name" value="Dynamin_N"/>
    <property type="match status" value="1"/>
</dbReference>
<dbReference type="Proteomes" id="UP000298030">
    <property type="component" value="Unassembled WGS sequence"/>
</dbReference>
<evidence type="ECO:0000256" key="3">
    <source>
        <dbReference type="SAM" id="MobiDB-lite"/>
    </source>
</evidence>
<dbReference type="InterPro" id="IPR030381">
    <property type="entry name" value="G_DYNAMIN_dom"/>
</dbReference>
<dbReference type="GO" id="GO:0005874">
    <property type="term" value="C:microtubule"/>
    <property type="evidence" value="ECO:0007669"/>
    <property type="project" value="TreeGrafter"/>
</dbReference>
<dbReference type="GO" id="GO:0016559">
    <property type="term" value="P:peroxisome fission"/>
    <property type="evidence" value="ECO:0007669"/>
    <property type="project" value="TreeGrafter"/>
</dbReference>
<dbReference type="InterPro" id="IPR027417">
    <property type="entry name" value="P-loop_NTPase"/>
</dbReference>
<accession>A0A4Y7SRW0</accession>
<dbReference type="InterPro" id="IPR022812">
    <property type="entry name" value="Dynamin"/>
</dbReference>
<dbReference type="Gene3D" id="3.40.50.300">
    <property type="entry name" value="P-loop containing nucleotide triphosphate hydrolases"/>
    <property type="match status" value="1"/>
</dbReference>
<evidence type="ECO:0000256" key="1">
    <source>
        <dbReference type="ARBA" id="ARBA00022741"/>
    </source>
</evidence>
<dbReference type="Pfam" id="PF01031">
    <property type="entry name" value="Dynamin_M"/>
    <property type="match status" value="1"/>
</dbReference>
<evidence type="ECO:0000259" key="5">
    <source>
        <dbReference type="PROSITE" id="PS51718"/>
    </source>
</evidence>
<dbReference type="EMBL" id="QPFP01000065">
    <property type="protein sequence ID" value="TEB24600.1"/>
    <property type="molecule type" value="Genomic_DNA"/>
</dbReference>
<dbReference type="PRINTS" id="PR00195">
    <property type="entry name" value="DYNAMIN"/>
</dbReference>
<dbReference type="SUPFAM" id="SSF52540">
    <property type="entry name" value="P-loop containing nucleoside triphosphate hydrolases"/>
    <property type="match status" value="1"/>
</dbReference>
<keyword evidence="7" id="KW-1185">Reference proteome</keyword>
<name>A0A4Y7SRW0_COPMI</name>
<dbReference type="GO" id="GO:0005739">
    <property type="term" value="C:mitochondrion"/>
    <property type="evidence" value="ECO:0007669"/>
    <property type="project" value="TreeGrafter"/>
</dbReference>
<keyword evidence="1" id="KW-0547">Nucleotide-binding</keyword>
<gene>
    <name evidence="6" type="ORF">FA13DRAFT_1739158</name>
</gene>
<feature type="region of interest" description="Disordered" evidence="3">
    <location>
        <begin position="1"/>
        <end position="42"/>
    </location>
</feature>
<dbReference type="InterPro" id="IPR001401">
    <property type="entry name" value="Dynamin_GTPase"/>
</dbReference>
<evidence type="ECO:0000259" key="4">
    <source>
        <dbReference type="PROSITE" id="PS51388"/>
    </source>
</evidence>